<evidence type="ECO:0000313" key="11">
    <source>
        <dbReference type="EMBL" id="PIS43026.1"/>
    </source>
</evidence>
<feature type="domain" description="Thioredoxin" evidence="10">
    <location>
        <begin position="1"/>
        <end position="107"/>
    </location>
</feature>
<dbReference type="InterPro" id="IPR036249">
    <property type="entry name" value="Thioredoxin-like_sf"/>
</dbReference>
<gene>
    <name evidence="11" type="primary">trxA</name>
    <name evidence="11" type="ORF">COT24_00420</name>
</gene>
<feature type="active site" description="Nucleophile" evidence="8">
    <location>
        <position position="34"/>
    </location>
</feature>
<keyword evidence="4 9" id="KW-1015">Disulfide bond</keyword>
<dbReference type="EMBL" id="PEXU01000005">
    <property type="protein sequence ID" value="PIS43026.1"/>
    <property type="molecule type" value="Genomic_DNA"/>
</dbReference>
<organism evidence="11 12">
    <name type="scientific">Candidatus Kerfeldbacteria bacterium CG08_land_8_20_14_0_20_40_16</name>
    <dbReference type="NCBI Taxonomy" id="2014244"/>
    <lineage>
        <taxon>Bacteria</taxon>
        <taxon>Candidatus Kerfeldiibacteriota</taxon>
    </lineage>
</organism>
<dbReference type="InterPro" id="IPR017937">
    <property type="entry name" value="Thioredoxin_CS"/>
</dbReference>
<dbReference type="InterPro" id="IPR005746">
    <property type="entry name" value="Thioredoxin"/>
</dbReference>
<sequence length="107" mass="12183">MPEIKITDQNFEEEVIKSNQPVLVDFWAEWCGPCKVMLPVIEELAKEYEGKPVKIGKMNVDENPQTVGKFGILSIPTFILFKDEKPINQQAGALPKEKLKELIDQIL</sequence>
<accession>A0A2H0YX57</accession>
<name>A0A2H0YX57_9BACT</name>
<evidence type="ECO:0000256" key="6">
    <source>
        <dbReference type="NCBIfam" id="TIGR01068"/>
    </source>
</evidence>
<feature type="disulfide bond" description="Redox-active" evidence="9">
    <location>
        <begin position="31"/>
        <end position="34"/>
    </location>
</feature>
<dbReference type="PANTHER" id="PTHR45663">
    <property type="entry name" value="GEO12009P1"/>
    <property type="match status" value="1"/>
</dbReference>
<feature type="site" description="Contributes to redox potential value" evidence="8">
    <location>
        <position position="33"/>
    </location>
</feature>
<dbReference type="Gene3D" id="3.40.30.10">
    <property type="entry name" value="Glutaredoxin"/>
    <property type="match status" value="1"/>
</dbReference>
<dbReference type="CDD" id="cd02947">
    <property type="entry name" value="TRX_family"/>
    <property type="match status" value="1"/>
</dbReference>
<proteinExistence type="inferred from homology"/>
<dbReference type="GO" id="GO:0045454">
    <property type="term" value="P:cell redox homeostasis"/>
    <property type="evidence" value="ECO:0007669"/>
    <property type="project" value="TreeGrafter"/>
</dbReference>
<keyword evidence="3" id="KW-0249">Electron transport</keyword>
<evidence type="ECO:0000256" key="9">
    <source>
        <dbReference type="PIRSR" id="PIRSR000077-4"/>
    </source>
</evidence>
<comment type="caution">
    <text evidence="11">The sequence shown here is derived from an EMBL/GenBank/DDBJ whole genome shotgun (WGS) entry which is preliminary data.</text>
</comment>
<keyword evidence="5 9" id="KW-0676">Redox-active center</keyword>
<feature type="site" description="Contributes to redox potential value" evidence="8">
    <location>
        <position position="32"/>
    </location>
</feature>
<evidence type="ECO:0000313" key="12">
    <source>
        <dbReference type="Proteomes" id="UP000231542"/>
    </source>
</evidence>
<feature type="active site" description="Nucleophile" evidence="8">
    <location>
        <position position="31"/>
    </location>
</feature>
<protein>
    <recommendedName>
        <fullName evidence="6 7">Thioredoxin</fullName>
    </recommendedName>
</protein>
<dbReference type="PRINTS" id="PR00421">
    <property type="entry name" value="THIOREDOXIN"/>
</dbReference>
<dbReference type="Pfam" id="PF00085">
    <property type="entry name" value="Thioredoxin"/>
    <property type="match status" value="1"/>
</dbReference>
<evidence type="ECO:0000256" key="2">
    <source>
        <dbReference type="ARBA" id="ARBA00022448"/>
    </source>
</evidence>
<dbReference type="PROSITE" id="PS51352">
    <property type="entry name" value="THIOREDOXIN_2"/>
    <property type="match status" value="1"/>
</dbReference>
<dbReference type="PANTHER" id="PTHR45663:SF11">
    <property type="entry name" value="GEO12009P1"/>
    <property type="match status" value="1"/>
</dbReference>
<evidence type="ECO:0000256" key="3">
    <source>
        <dbReference type="ARBA" id="ARBA00022982"/>
    </source>
</evidence>
<evidence type="ECO:0000256" key="7">
    <source>
        <dbReference type="PIRNR" id="PIRNR000077"/>
    </source>
</evidence>
<feature type="site" description="Deprotonates C-terminal active site Cys" evidence="8">
    <location>
        <position position="25"/>
    </location>
</feature>
<evidence type="ECO:0000259" key="10">
    <source>
        <dbReference type="PROSITE" id="PS51352"/>
    </source>
</evidence>
<dbReference type="InterPro" id="IPR013766">
    <property type="entry name" value="Thioredoxin_domain"/>
</dbReference>
<reference evidence="11 12" key="1">
    <citation type="submission" date="2017-09" db="EMBL/GenBank/DDBJ databases">
        <title>Depth-based differentiation of microbial function through sediment-hosted aquifers and enrichment of novel symbionts in the deep terrestrial subsurface.</title>
        <authorList>
            <person name="Probst A.J."/>
            <person name="Ladd B."/>
            <person name="Jarett J.K."/>
            <person name="Geller-Mcgrath D.E."/>
            <person name="Sieber C.M."/>
            <person name="Emerson J.B."/>
            <person name="Anantharaman K."/>
            <person name="Thomas B.C."/>
            <person name="Malmstrom R."/>
            <person name="Stieglmeier M."/>
            <person name="Klingl A."/>
            <person name="Woyke T."/>
            <person name="Ryan C.M."/>
            <person name="Banfield J.F."/>
        </authorList>
    </citation>
    <scope>NUCLEOTIDE SEQUENCE [LARGE SCALE GENOMIC DNA]</scope>
    <source>
        <strain evidence="11">CG08_land_8_20_14_0_20_40_16</strain>
    </source>
</reference>
<evidence type="ECO:0000256" key="5">
    <source>
        <dbReference type="ARBA" id="ARBA00023284"/>
    </source>
</evidence>
<keyword evidence="2" id="KW-0813">Transport</keyword>
<dbReference type="SUPFAM" id="SSF52833">
    <property type="entry name" value="Thioredoxin-like"/>
    <property type="match status" value="1"/>
</dbReference>
<evidence type="ECO:0000256" key="4">
    <source>
        <dbReference type="ARBA" id="ARBA00023157"/>
    </source>
</evidence>
<dbReference type="NCBIfam" id="TIGR01068">
    <property type="entry name" value="thioredoxin"/>
    <property type="match status" value="1"/>
</dbReference>
<evidence type="ECO:0000256" key="1">
    <source>
        <dbReference type="ARBA" id="ARBA00008987"/>
    </source>
</evidence>
<dbReference type="Proteomes" id="UP000231542">
    <property type="component" value="Unassembled WGS sequence"/>
</dbReference>
<dbReference type="PIRSF" id="PIRSF000077">
    <property type="entry name" value="Thioredoxin"/>
    <property type="match status" value="1"/>
</dbReference>
<dbReference type="AlphaFoldDB" id="A0A2H0YX57"/>
<dbReference type="GO" id="GO:0015035">
    <property type="term" value="F:protein-disulfide reductase activity"/>
    <property type="evidence" value="ECO:0007669"/>
    <property type="project" value="UniProtKB-UniRule"/>
</dbReference>
<dbReference type="PROSITE" id="PS00194">
    <property type="entry name" value="THIOREDOXIN_1"/>
    <property type="match status" value="1"/>
</dbReference>
<evidence type="ECO:0000256" key="8">
    <source>
        <dbReference type="PIRSR" id="PIRSR000077-1"/>
    </source>
</evidence>
<dbReference type="FunFam" id="3.40.30.10:FF:000001">
    <property type="entry name" value="Thioredoxin"/>
    <property type="match status" value="1"/>
</dbReference>
<dbReference type="GO" id="GO:0005829">
    <property type="term" value="C:cytosol"/>
    <property type="evidence" value="ECO:0007669"/>
    <property type="project" value="TreeGrafter"/>
</dbReference>
<comment type="similarity">
    <text evidence="1 7">Belongs to the thioredoxin family.</text>
</comment>